<name>G4TF68_SERID</name>
<feature type="compositionally biased region" description="Basic and acidic residues" evidence="5">
    <location>
        <begin position="1319"/>
        <end position="1338"/>
    </location>
</feature>
<dbReference type="EC" id="2.7.-.-" evidence="4"/>
<dbReference type="STRING" id="1109443.G4TF68"/>
<dbReference type="GO" id="GO:0005737">
    <property type="term" value="C:cytoplasm"/>
    <property type="evidence" value="ECO:0007669"/>
    <property type="project" value="TreeGrafter"/>
</dbReference>
<feature type="compositionally biased region" description="Basic and acidic residues" evidence="5">
    <location>
        <begin position="193"/>
        <end position="210"/>
    </location>
</feature>
<feature type="region of interest" description="Disordered" evidence="5">
    <location>
        <begin position="1317"/>
        <end position="1338"/>
    </location>
</feature>
<feature type="compositionally biased region" description="Acidic residues" evidence="5">
    <location>
        <begin position="470"/>
        <end position="480"/>
    </location>
</feature>
<dbReference type="Gene3D" id="3.30.470.160">
    <property type="entry name" value="Inositol polyphosphate kinase"/>
    <property type="match status" value="1"/>
</dbReference>
<keyword evidence="2 4" id="KW-0808">Transferase</keyword>
<dbReference type="GO" id="GO:0005634">
    <property type="term" value="C:nucleus"/>
    <property type="evidence" value="ECO:0007669"/>
    <property type="project" value="TreeGrafter"/>
</dbReference>
<dbReference type="InParanoid" id="G4TF68"/>
<evidence type="ECO:0000313" key="7">
    <source>
        <dbReference type="Proteomes" id="UP000007148"/>
    </source>
</evidence>
<dbReference type="InterPro" id="IPR038286">
    <property type="entry name" value="IPK_sf"/>
</dbReference>
<dbReference type="GO" id="GO:0032958">
    <property type="term" value="P:inositol phosphate biosynthetic process"/>
    <property type="evidence" value="ECO:0007669"/>
    <property type="project" value="InterPro"/>
</dbReference>
<evidence type="ECO:0000256" key="1">
    <source>
        <dbReference type="ARBA" id="ARBA00007374"/>
    </source>
</evidence>
<reference evidence="6 7" key="1">
    <citation type="journal article" date="2011" name="PLoS Pathog.">
        <title>Endophytic Life Strategies Decoded by Genome and Transcriptome Analyses of the Mutualistic Root Symbiont Piriformospora indica.</title>
        <authorList>
            <person name="Zuccaro A."/>
            <person name="Lahrmann U."/>
            <person name="Guldener U."/>
            <person name="Langen G."/>
            <person name="Pfiffi S."/>
            <person name="Biedenkopf D."/>
            <person name="Wong P."/>
            <person name="Samans B."/>
            <person name="Grimm C."/>
            <person name="Basiewicz M."/>
            <person name="Murat C."/>
            <person name="Martin F."/>
            <person name="Kogel K.H."/>
        </authorList>
    </citation>
    <scope>NUCLEOTIDE SEQUENCE [LARGE SCALE GENOMIC DNA]</scope>
    <source>
        <strain evidence="6 7">DSM 11827</strain>
    </source>
</reference>
<feature type="region of interest" description="Disordered" evidence="5">
    <location>
        <begin position="1034"/>
        <end position="1058"/>
    </location>
</feature>
<feature type="compositionally biased region" description="Basic and acidic residues" evidence="5">
    <location>
        <begin position="233"/>
        <end position="249"/>
    </location>
</feature>
<dbReference type="Pfam" id="PF03770">
    <property type="entry name" value="IPK"/>
    <property type="match status" value="1"/>
</dbReference>
<feature type="compositionally biased region" description="Polar residues" evidence="5">
    <location>
        <begin position="317"/>
        <end position="345"/>
    </location>
</feature>
<feature type="compositionally biased region" description="Low complexity" evidence="5">
    <location>
        <begin position="1"/>
        <end position="15"/>
    </location>
</feature>
<evidence type="ECO:0000313" key="6">
    <source>
        <dbReference type="EMBL" id="CCA69972.1"/>
    </source>
</evidence>
<feature type="compositionally biased region" description="Basic and acidic residues" evidence="5">
    <location>
        <begin position="819"/>
        <end position="829"/>
    </location>
</feature>
<dbReference type="FunCoup" id="G4TF68">
    <property type="interactions" value="228"/>
</dbReference>
<dbReference type="OrthoDB" id="2573163at2759"/>
<keyword evidence="3 4" id="KW-0418">Kinase</keyword>
<sequence>MAYADSVSSPSPSAARGHLPLQASALHGPAPASSLFPAAITTSSYATDASGRAIELCMSPQETPWASGLQPPSAPTAISTARQTAVASSLISPNTASSQRLSPAPTREGSFSSSSSSSSTLSTSPPPVPSTSYIGRKVASNLQLFKETESDNVDSQQRRSSSRQPTVTAGRETGDGKEQLPLTPPNEEEEEVRETQFVKRAAWPDREAAAVRRGKSIGTGARRATSNISTTYNDRERRSVDKDATRREQSLSSAKDYSKDLADWRQGTFERGRTRSRNGSFGTDDEAKEQEQWALSASLSKDPAILQRPPMPKRDSTTSLKTFQSNLSQQRASTPGHNRKPSVTFSLAEEEVGSLIEVDTNRDVSSATTTDPQAPRAVSPLQETTPPPPYPRVDTSIPSPGLESPWSSDSESAWDTASMVSSVATTTSPSHEHLHNSTVLHRSRRRRDSKDTLGARGASLSRHSDHGDVREDDLDIPDENDEAAYGTLDELEPPLPNVPLKPFRNQVGGHSAIYKFTKRAVCKPLVSRENLFYEAVESEAPPLLGFIPRYLGVMLVNYRKVRKQGASQQQASLPAAPHDDLVSTSSAPPALQEGHANGGLHGVEKAALPHPTADNIDQPRQTGDHDTLVQPDASPSRPPLRKASTAPGLPISGIAKQRAERVSSPARSPKRSRRDDEAHHASGEDTEEGEQEQPVVQLDSNPHILPGWMLRGRREYYRSLPGGAVPPRGRPGMSGYTTSQGHTPIVLTPIKGRSPIRRLQAPGPESGTASSPELIATKPGNIATPDLSSQGNTPPSEAHSPLVKPGLRLDSLVMSRLNDSRRSEDEFHRGRALSSVSIGNTPTSTRFMTSSGQPSPNPYGYYPLSQHGATSGTISPCPSFGGTGTTSANTRFRDHVFSAIYRKLHRRGASHLRSVASTEDEQDYHAEGECEENALKRGLKKVRSYRRRSETVTQATHPEKVPIHRSSVSTSTRGRRESDFGVSSTSGLVPEAISRLRLEEITGEGEEVHALRRVRSEDNFSSPSRMRALVSLAGPVDDKVEPAQEREPSPSWTRGRRGSMEVFDFDEEKTHNARGVSVDGFRLSRGDKEQASPIHRRSRSRSVGSPTASRHFAYGTPKPQSSMVSATMTPAVSKDTGVATVPLSVRHLEPPPPDPAITRQEHFILMEDLTGRLKRSCVLDLKMGTRQYGVDATAAKKKSQRKKCAGTTSKSLGVRICGMQVWNTVEKKYVSQNKYTGREIQPQDFPAVLATFFNNGERCLAYHIPVILQKLSSLAQIIHRLEGFRFYGCSLLFIYDGGKNIQKDYERALAESSCMPRTGEMRTGRNRAKSEEREGSRKVIRRTHSDDVMFDPNMEHSTGKDEKKKRGEVIIRIVDFAHTTTGNDYLVYPPDYKSPSSEDPADAEREVLKSGKGYKAEVDPETGLLYARFPPHHPELPDLGFLFGLKNLYETLEKIYEDERRKQGRRAASSSGSSNAPGRISSNASVTSFSTVDDEYLHPLSTEPKDIFATIFPDEDDPGMVSS</sequence>
<feature type="compositionally biased region" description="Polar residues" evidence="5">
    <location>
        <begin position="85"/>
        <end position="101"/>
    </location>
</feature>
<evidence type="ECO:0000256" key="5">
    <source>
        <dbReference type="SAM" id="MobiDB-lite"/>
    </source>
</evidence>
<feature type="compositionally biased region" description="Basic and acidic residues" evidence="5">
    <location>
        <begin position="256"/>
        <end position="273"/>
    </location>
</feature>
<feature type="region of interest" description="Disordered" evidence="5">
    <location>
        <begin position="85"/>
        <end position="133"/>
    </location>
</feature>
<dbReference type="InterPro" id="IPR005522">
    <property type="entry name" value="IPK"/>
</dbReference>
<keyword evidence="7" id="KW-1185">Reference proteome</keyword>
<dbReference type="eggNOG" id="KOG1620">
    <property type="taxonomic scope" value="Eukaryota"/>
</dbReference>
<evidence type="ECO:0000256" key="3">
    <source>
        <dbReference type="ARBA" id="ARBA00022777"/>
    </source>
</evidence>
<feature type="compositionally biased region" description="Low complexity" evidence="5">
    <location>
        <begin position="416"/>
        <end position="428"/>
    </location>
</feature>
<dbReference type="PANTHER" id="PTHR12400:SF21">
    <property type="entry name" value="KINASE"/>
    <property type="match status" value="1"/>
</dbReference>
<feature type="compositionally biased region" description="Basic and acidic residues" evidence="5">
    <location>
        <begin position="1036"/>
        <end position="1048"/>
    </location>
</feature>
<feature type="compositionally biased region" description="Low complexity" evidence="5">
    <location>
        <begin position="721"/>
        <end position="731"/>
    </location>
</feature>
<dbReference type="PANTHER" id="PTHR12400">
    <property type="entry name" value="INOSITOL POLYPHOSPHATE KINASE"/>
    <property type="match status" value="1"/>
</dbReference>
<dbReference type="Proteomes" id="UP000007148">
    <property type="component" value="Unassembled WGS sequence"/>
</dbReference>
<feature type="compositionally biased region" description="Basic and acidic residues" evidence="5">
    <location>
        <begin position="673"/>
        <end position="683"/>
    </location>
</feature>
<feature type="region of interest" description="Disordered" evidence="5">
    <location>
        <begin position="1"/>
        <end position="27"/>
    </location>
</feature>
<feature type="region of interest" description="Disordered" evidence="5">
    <location>
        <begin position="721"/>
        <end position="807"/>
    </location>
</feature>
<dbReference type="GO" id="GO:0000824">
    <property type="term" value="F:inositol-1,4,5,6-tetrakisphosphate 3-kinase activity"/>
    <property type="evidence" value="ECO:0007669"/>
    <property type="project" value="TreeGrafter"/>
</dbReference>
<feature type="region of interest" description="Disordered" evidence="5">
    <location>
        <begin position="946"/>
        <end position="986"/>
    </location>
</feature>
<feature type="compositionally biased region" description="Low complexity" evidence="5">
    <location>
        <begin position="1466"/>
        <end position="1482"/>
    </location>
</feature>
<protein>
    <recommendedName>
        <fullName evidence="4">Kinase</fullName>
        <ecNumber evidence="4">2.7.-.-</ecNumber>
    </recommendedName>
</protein>
<evidence type="ECO:0000256" key="4">
    <source>
        <dbReference type="RuleBase" id="RU363090"/>
    </source>
</evidence>
<comment type="similarity">
    <text evidence="1 4">Belongs to the inositol phosphokinase (IPK) family.</text>
</comment>
<feature type="region of interest" description="Disordered" evidence="5">
    <location>
        <begin position="819"/>
        <end position="857"/>
    </location>
</feature>
<dbReference type="GO" id="GO:0008440">
    <property type="term" value="F:inositol-1,4,5-trisphosphate 3-kinase activity"/>
    <property type="evidence" value="ECO:0007669"/>
    <property type="project" value="TreeGrafter"/>
</dbReference>
<dbReference type="EMBL" id="CAFZ01000068">
    <property type="protein sequence ID" value="CCA69972.1"/>
    <property type="molecule type" value="Genomic_DNA"/>
</dbReference>
<accession>G4TF68</accession>
<evidence type="ECO:0000256" key="2">
    <source>
        <dbReference type="ARBA" id="ARBA00022679"/>
    </source>
</evidence>
<gene>
    <name evidence="6" type="ORF">PIIN_03912</name>
</gene>
<comment type="caution">
    <text evidence="6">The sequence shown here is derived from an EMBL/GenBank/DDBJ whole genome shotgun (WGS) entry which is preliminary data.</text>
</comment>
<feature type="compositionally biased region" description="Polar residues" evidence="5">
    <location>
        <begin position="786"/>
        <end position="795"/>
    </location>
</feature>
<feature type="compositionally biased region" description="Low complexity" evidence="5">
    <location>
        <begin position="110"/>
        <end position="123"/>
    </location>
</feature>
<feature type="compositionally biased region" description="Polar residues" evidence="5">
    <location>
        <begin position="363"/>
        <end position="372"/>
    </location>
</feature>
<dbReference type="OMA" id="HIIPEWM"/>
<feature type="region of interest" description="Disordered" evidence="5">
    <location>
        <begin position="567"/>
        <end position="706"/>
    </location>
</feature>
<feature type="compositionally biased region" description="Low complexity" evidence="5">
    <location>
        <begin position="567"/>
        <end position="576"/>
    </location>
</feature>
<feature type="region of interest" description="Disordered" evidence="5">
    <location>
        <begin position="147"/>
        <end position="480"/>
    </location>
</feature>
<feature type="compositionally biased region" description="Polar residues" evidence="5">
    <location>
        <begin position="834"/>
        <end position="854"/>
    </location>
</feature>
<feature type="region of interest" description="Disordered" evidence="5">
    <location>
        <begin position="1076"/>
        <end position="1123"/>
    </location>
</feature>
<dbReference type="HOGENOM" id="CLU_003545_1_0_1"/>
<dbReference type="SUPFAM" id="SSF56104">
    <property type="entry name" value="SAICAR synthase-like"/>
    <property type="match status" value="1"/>
</dbReference>
<dbReference type="GO" id="GO:0046854">
    <property type="term" value="P:phosphatidylinositol phosphate biosynthetic process"/>
    <property type="evidence" value="ECO:0007669"/>
    <property type="project" value="TreeGrafter"/>
</dbReference>
<feature type="compositionally biased region" description="Polar residues" evidence="5">
    <location>
        <begin position="405"/>
        <end position="415"/>
    </location>
</feature>
<feature type="region of interest" description="Disordered" evidence="5">
    <location>
        <begin position="1459"/>
        <end position="1485"/>
    </location>
</feature>
<proteinExistence type="inferred from homology"/>
<organism evidence="6 7">
    <name type="scientific">Serendipita indica (strain DSM 11827)</name>
    <name type="common">Root endophyte fungus</name>
    <name type="synonym">Piriformospora indica</name>
    <dbReference type="NCBI Taxonomy" id="1109443"/>
    <lineage>
        <taxon>Eukaryota</taxon>
        <taxon>Fungi</taxon>
        <taxon>Dikarya</taxon>
        <taxon>Basidiomycota</taxon>
        <taxon>Agaricomycotina</taxon>
        <taxon>Agaricomycetes</taxon>
        <taxon>Sebacinales</taxon>
        <taxon>Serendipitaceae</taxon>
        <taxon>Serendipita</taxon>
    </lineage>
</organism>